<feature type="domain" description="DXP reductoisomerase C-terminal" evidence="12">
    <location>
        <begin position="258"/>
        <end position="374"/>
    </location>
</feature>
<comment type="cofactor">
    <cofactor evidence="9">
        <name>Mg(2+)</name>
        <dbReference type="ChEBI" id="CHEBI:18420"/>
    </cofactor>
    <cofactor evidence="9">
        <name>Mn(2+)</name>
        <dbReference type="ChEBI" id="CHEBI:29035"/>
    </cofactor>
</comment>
<feature type="binding site" evidence="9">
    <location>
        <position position="10"/>
    </location>
    <ligand>
        <name>NADPH</name>
        <dbReference type="ChEBI" id="CHEBI:57783"/>
    </ligand>
</feature>
<proteinExistence type="inferred from homology"/>
<dbReference type="InterPro" id="IPR036291">
    <property type="entry name" value="NAD(P)-bd_dom_sf"/>
</dbReference>
<feature type="binding site" evidence="9">
    <location>
        <position position="12"/>
    </location>
    <ligand>
        <name>NADPH</name>
        <dbReference type="ChEBI" id="CHEBI:57783"/>
    </ligand>
</feature>
<dbReference type="Pfam" id="PF08436">
    <property type="entry name" value="DXP_redisom_C"/>
    <property type="match status" value="1"/>
</dbReference>
<feature type="binding site" evidence="9">
    <location>
        <position position="122"/>
    </location>
    <ligand>
        <name>NADPH</name>
        <dbReference type="ChEBI" id="CHEBI:57783"/>
    </ligand>
</feature>
<keyword evidence="5 9" id="KW-0560">Oxidoreductase</keyword>
<dbReference type="PIRSF" id="PIRSF006205">
    <property type="entry name" value="Dxp_reductismrs"/>
    <property type="match status" value="1"/>
</dbReference>
<feature type="binding site" evidence="9">
    <location>
        <position position="215"/>
    </location>
    <ligand>
        <name>1-deoxy-D-xylulose 5-phosphate</name>
        <dbReference type="ChEBI" id="CHEBI:57792"/>
    </ligand>
</feature>
<feature type="binding site" evidence="9">
    <location>
        <position position="214"/>
    </location>
    <ligand>
        <name>1-deoxy-D-xylulose 5-phosphate</name>
        <dbReference type="ChEBI" id="CHEBI:57792"/>
    </ligand>
</feature>
<dbReference type="GO" id="GO:0030604">
    <property type="term" value="F:1-deoxy-D-xylulose-5-phosphate reductoisomerase activity"/>
    <property type="evidence" value="ECO:0007669"/>
    <property type="project" value="UniProtKB-EC"/>
</dbReference>
<dbReference type="InterPro" id="IPR036169">
    <property type="entry name" value="DXPR_C_sf"/>
</dbReference>
<feature type="binding site" evidence="9">
    <location>
        <position position="11"/>
    </location>
    <ligand>
        <name>NADPH</name>
        <dbReference type="ChEBI" id="CHEBI:57783"/>
    </ligand>
</feature>
<evidence type="ECO:0000256" key="9">
    <source>
        <dbReference type="HAMAP-Rule" id="MF_00183"/>
    </source>
</evidence>
<dbReference type="Pfam" id="PF13288">
    <property type="entry name" value="DXPR_C"/>
    <property type="match status" value="1"/>
</dbReference>
<dbReference type="InterPro" id="IPR013644">
    <property type="entry name" value="DXP_reductoisomerase_C"/>
</dbReference>
<dbReference type="NCBIfam" id="TIGR00243">
    <property type="entry name" value="Dxr"/>
    <property type="match status" value="1"/>
</dbReference>
<feature type="binding site" evidence="9">
    <location>
        <position position="218"/>
    </location>
    <ligand>
        <name>Mn(2+)</name>
        <dbReference type="ChEBI" id="CHEBI:29035"/>
    </ligand>
</feature>
<dbReference type="HAMAP" id="MF_00183">
    <property type="entry name" value="DXP_reductoisom"/>
    <property type="match status" value="1"/>
</dbReference>
<feature type="binding site" evidence="9">
    <location>
        <position position="13"/>
    </location>
    <ligand>
        <name>NADPH</name>
        <dbReference type="ChEBI" id="CHEBI:57783"/>
    </ligand>
</feature>
<feature type="binding site" evidence="9">
    <location>
        <position position="151"/>
    </location>
    <ligand>
        <name>1-deoxy-D-xylulose 5-phosphate</name>
        <dbReference type="ChEBI" id="CHEBI:57792"/>
    </ligand>
</feature>
<accession>A0ABV9QJW9</accession>
<keyword evidence="3 9" id="KW-0479">Metal-binding</keyword>
<dbReference type="InterPro" id="IPR003821">
    <property type="entry name" value="DXP_reductoisomerase"/>
</dbReference>
<evidence type="ECO:0000259" key="11">
    <source>
        <dbReference type="Pfam" id="PF08436"/>
    </source>
</evidence>
<feature type="binding site" evidence="9">
    <location>
        <position position="173"/>
    </location>
    <ligand>
        <name>1-deoxy-D-xylulose 5-phosphate</name>
        <dbReference type="ChEBI" id="CHEBI:57792"/>
    </ligand>
</feature>
<dbReference type="InterPro" id="IPR026877">
    <property type="entry name" value="DXPR_C"/>
</dbReference>
<feature type="binding site" evidence="9">
    <location>
        <position position="38"/>
    </location>
    <ligand>
        <name>NADPH</name>
        <dbReference type="ChEBI" id="CHEBI:57783"/>
    </ligand>
</feature>
<feature type="binding site" evidence="9">
    <location>
        <position position="123"/>
    </location>
    <ligand>
        <name>1-deoxy-D-xylulose 5-phosphate</name>
        <dbReference type="ChEBI" id="CHEBI:57792"/>
    </ligand>
</feature>
<dbReference type="SUPFAM" id="SSF51735">
    <property type="entry name" value="NAD(P)-binding Rossmann-fold domains"/>
    <property type="match status" value="1"/>
</dbReference>
<evidence type="ECO:0000259" key="12">
    <source>
        <dbReference type="Pfam" id="PF13288"/>
    </source>
</evidence>
<dbReference type="SUPFAM" id="SSF69055">
    <property type="entry name" value="1-deoxy-D-xylulose-5-phosphate reductoisomerase, C-terminal domain"/>
    <property type="match status" value="1"/>
</dbReference>
<feature type="binding site" evidence="9">
    <location>
        <position position="149"/>
    </location>
    <ligand>
        <name>Mn(2+)</name>
        <dbReference type="ChEBI" id="CHEBI:29035"/>
    </ligand>
</feature>
<dbReference type="SUPFAM" id="SSF55347">
    <property type="entry name" value="Glyceraldehyde-3-phosphate dehydrogenase-like, C-terminal domain"/>
    <property type="match status" value="1"/>
</dbReference>
<dbReference type="RefSeq" id="WP_379788201.1">
    <property type="nucleotide sequence ID" value="NZ_JBHSHL010000022.1"/>
</dbReference>
<evidence type="ECO:0000313" key="14">
    <source>
        <dbReference type="Proteomes" id="UP001595916"/>
    </source>
</evidence>
<dbReference type="Proteomes" id="UP001595916">
    <property type="component" value="Unassembled WGS sequence"/>
</dbReference>
<sequence length="385" mass="43163">MKKIAIFGSTGSIGTQTTQVVDSFSNCLDIRILSAHSNTDLLLEQIRRYRPSYVFITDKKSFSLLSKEEFEHPIRFFFGWNALSDVLKEADIDVAIGAISGFAGILPTLICIEHGLRIGLANKETLVAGGDLVAEALRRHPEAKIIPVDSEHSAIFQCLEEGQEVDKIILTASGGPFHSFTREQLKKVGLKDALKHPNWSMGQKITIDSATLMNKGLEVIEAQRLFGVDYDDIEVVIHPQSIVHSMVQYKDGSILAQLGRADMRLPIQYSIFYPDRQPNFFERFDWSKGIEMNFKKPDIELFPALSLAYDVGRKGRSVPCVMNAANEVAVHSFLKEEISFLQIVEIVEEVTGQFVPTRITSLDQLIALDEEVRAFASAYIRTHCR</sequence>
<keyword evidence="6 9" id="KW-0464">Manganese</keyword>
<feature type="domain" description="1-deoxy-D-xylulose 5-phosphate reductoisomerase N-terminal" evidence="10">
    <location>
        <begin position="4"/>
        <end position="130"/>
    </location>
</feature>
<feature type="binding site" evidence="9">
    <location>
        <position position="124"/>
    </location>
    <ligand>
        <name>NADPH</name>
        <dbReference type="ChEBI" id="CHEBI:57783"/>
    </ligand>
</feature>
<evidence type="ECO:0000256" key="1">
    <source>
        <dbReference type="ARBA" id="ARBA00005094"/>
    </source>
</evidence>
<evidence type="ECO:0000256" key="3">
    <source>
        <dbReference type="ARBA" id="ARBA00022723"/>
    </source>
</evidence>
<name>A0ABV9QJW9_9FIRM</name>
<evidence type="ECO:0000256" key="2">
    <source>
        <dbReference type="ARBA" id="ARBA00006825"/>
    </source>
</evidence>
<keyword evidence="9" id="KW-0460">Magnesium</keyword>
<feature type="binding site" evidence="9">
    <location>
        <position position="218"/>
    </location>
    <ligand>
        <name>1-deoxy-D-xylulose 5-phosphate</name>
        <dbReference type="ChEBI" id="CHEBI:57792"/>
    </ligand>
</feature>
<comment type="pathway">
    <text evidence="1 9">Isoprenoid biosynthesis; isopentenyl diphosphate biosynthesis via DXP pathway; isopentenyl diphosphate from 1-deoxy-D-xylulose 5-phosphate: step 1/6.</text>
</comment>
<evidence type="ECO:0000256" key="4">
    <source>
        <dbReference type="ARBA" id="ARBA00022857"/>
    </source>
</evidence>
<dbReference type="EMBL" id="JBHSHL010000022">
    <property type="protein sequence ID" value="MFC4804687.1"/>
    <property type="molecule type" value="Genomic_DNA"/>
</dbReference>
<comment type="catalytic activity">
    <reaction evidence="8">
        <text>2-C-methyl-D-erythritol 4-phosphate + NADP(+) = 1-deoxy-D-xylulose 5-phosphate + NADPH + H(+)</text>
        <dbReference type="Rhea" id="RHEA:13717"/>
        <dbReference type="ChEBI" id="CHEBI:15378"/>
        <dbReference type="ChEBI" id="CHEBI:57783"/>
        <dbReference type="ChEBI" id="CHEBI:57792"/>
        <dbReference type="ChEBI" id="CHEBI:58262"/>
        <dbReference type="ChEBI" id="CHEBI:58349"/>
        <dbReference type="EC" id="1.1.1.267"/>
    </reaction>
    <physiologicalReaction direction="right-to-left" evidence="8">
        <dbReference type="Rhea" id="RHEA:13719"/>
    </physiologicalReaction>
</comment>
<dbReference type="Gene3D" id="1.10.1740.10">
    <property type="match status" value="1"/>
</dbReference>
<dbReference type="Gene3D" id="3.40.50.720">
    <property type="entry name" value="NAD(P)-binding Rossmann-like Domain"/>
    <property type="match status" value="1"/>
</dbReference>
<dbReference type="EC" id="1.1.1.267" evidence="9"/>
<feature type="binding site" evidence="9">
    <location>
        <position position="209"/>
    </location>
    <ligand>
        <name>1-deoxy-D-xylulose 5-phosphate</name>
        <dbReference type="ChEBI" id="CHEBI:57792"/>
    </ligand>
</feature>
<feature type="domain" description="1-deoxy-D-xylulose 5-phosphate reductoisomerase C-terminal" evidence="11">
    <location>
        <begin position="145"/>
        <end position="226"/>
    </location>
</feature>
<evidence type="ECO:0000256" key="5">
    <source>
        <dbReference type="ARBA" id="ARBA00023002"/>
    </source>
</evidence>
<comment type="caution">
    <text evidence="13">The sequence shown here is derived from an EMBL/GenBank/DDBJ whole genome shotgun (WGS) entry which is preliminary data.</text>
</comment>
<reference evidence="14" key="1">
    <citation type="journal article" date="2019" name="Int. J. Syst. Evol. Microbiol.">
        <title>The Global Catalogue of Microorganisms (GCM) 10K type strain sequencing project: providing services to taxonomists for standard genome sequencing and annotation.</title>
        <authorList>
            <consortium name="The Broad Institute Genomics Platform"/>
            <consortium name="The Broad Institute Genome Sequencing Center for Infectious Disease"/>
            <person name="Wu L."/>
            <person name="Ma J."/>
        </authorList>
    </citation>
    <scope>NUCLEOTIDE SEQUENCE [LARGE SCALE GENOMIC DNA]</scope>
    <source>
        <strain evidence="14">CCUG 46385</strain>
    </source>
</reference>
<feature type="binding site" evidence="9">
    <location>
        <position position="202"/>
    </location>
    <ligand>
        <name>NADPH</name>
        <dbReference type="ChEBI" id="CHEBI:57783"/>
    </ligand>
</feature>
<feature type="binding site" evidence="9">
    <location>
        <position position="150"/>
    </location>
    <ligand>
        <name>1-deoxy-D-xylulose 5-phosphate</name>
        <dbReference type="ChEBI" id="CHEBI:57792"/>
    </ligand>
</feature>
<keyword evidence="7 9" id="KW-0414">Isoprene biosynthesis</keyword>
<evidence type="ECO:0000259" key="10">
    <source>
        <dbReference type="Pfam" id="PF02670"/>
    </source>
</evidence>
<keyword evidence="14" id="KW-1185">Reference proteome</keyword>
<organism evidence="13 14">
    <name type="scientific">Filifactor villosus</name>
    <dbReference type="NCBI Taxonomy" id="29374"/>
    <lineage>
        <taxon>Bacteria</taxon>
        <taxon>Bacillati</taxon>
        <taxon>Bacillota</taxon>
        <taxon>Clostridia</taxon>
        <taxon>Peptostreptococcales</taxon>
        <taxon>Filifactoraceae</taxon>
        <taxon>Filifactor</taxon>
    </lineage>
</organism>
<comment type="caution">
    <text evidence="9">Lacks conserved residue(s) required for the propagation of feature annotation.</text>
</comment>
<feature type="binding site" evidence="9">
    <location>
        <position position="151"/>
    </location>
    <ligand>
        <name>Mn(2+)</name>
        <dbReference type="ChEBI" id="CHEBI:29035"/>
    </ligand>
</feature>
<dbReference type="InterPro" id="IPR013512">
    <property type="entry name" value="DXP_reductoisomerase_N"/>
</dbReference>
<evidence type="ECO:0000256" key="6">
    <source>
        <dbReference type="ARBA" id="ARBA00023211"/>
    </source>
</evidence>
<feature type="binding site" evidence="9">
    <location>
        <position position="196"/>
    </location>
    <ligand>
        <name>1-deoxy-D-xylulose 5-phosphate</name>
        <dbReference type="ChEBI" id="CHEBI:57792"/>
    </ligand>
</feature>
<dbReference type="PANTHER" id="PTHR30525">
    <property type="entry name" value="1-DEOXY-D-XYLULOSE 5-PHOSPHATE REDUCTOISOMERASE"/>
    <property type="match status" value="1"/>
</dbReference>
<dbReference type="PANTHER" id="PTHR30525:SF0">
    <property type="entry name" value="1-DEOXY-D-XYLULOSE 5-PHOSPHATE REDUCTOISOMERASE, CHLOROPLASTIC"/>
    <property type="match status" value="1"/>
</dbReference>
<evidence type="ECO:0000256" key="8">
    <source>
        <dbReference type="ARBA" id="ARBA00048543"/>
    </source>
</evidence>
<keyword evidence="4 9" id="KW-0521">NADP</keyword>
<dbReference type="Pfam" id="PF02670">
    <property type="entry name" value="DXP_reductoisom"/>
    <property type="match status" value="1"/>
</dbReference>
<protein>
    <recommendedName>
        <fullName evidence="9">1-deoxy-D-xylulose 5-phosphate reductoisomerase</fullName>
        <shortName evidence="9">DXP reductoisomerase</shortName>
        <ecNumber evidence="9">1.1.1.267</ecNumber>
    </recommendedName>
    <alternativeName>
        <fullName evidence="9">1-deoxyxylulose-5-phosphate reductoisomerase</fullName>
    </alternativeName>
    <alternativeName>
        <fullName evidence="9">2-C-methyl-D-erythritol 4-phosphate synthase</fullName>
    </alternativeName>
</protein>
<evidence type="ECO:0000313" key="13">
    <source>
        <dbReference type="EMBL" id="MFC4804687.1"/>
    </source>
</evidence>
<comment type="similarity">
    <text evidence="2 9">Belongs to the DXR family.</text>
</comment>
<evidence type="ECO:0000256" key="7">
    <source>
        <dbReference type="ARBA" id="ARBA00023229"/>
    </source>
</evidence>
<comment type="function">
    <text evidence="9">Catalyzes the NADPH-dependent rearrangement and reduction of 1-deoxy-D-xylulose-5-phosphate (DXP) to 2-C-methyl-D-erythritol 4-phosphate (MEP).</text>
</comment>
<gene>
    <name evidence="9 13" type="primary">dxr</name>
    <name evidence="13" type="ORF">ACFO4R_06275</name>
</gene>